<evidence type="ECO:0000256" key="6">
    <source>
        <dbReference type="SAM" id="MobiDB-lite"/>
    </source>
</evidence>
<dbReference type="SUPFAM" id="SSF53649">
    <property type="entry name" value="Alkaline phosphatase-like"/>
    <property type="match status" value="1"/>
</dbReference>
<dbReference type="CDD" id="cd12148">
    <property type="entry name" value="fungal_TF_MHR"/>
    <property type="match status" value="1"/>
</dbReference>
<feature type="binding site" evidence="4">
    <location>
        <position position="287"/>
    </location>
    <ligand>
        <name>Mg(2+)</name>
        <dbReference type="ChEBI" id="CHEBI:18420"/>
    </ligand>
</feature>
<dbReference type="AlphaFoldDB" id="A0A0D1WUW8"/>
<keyword evidence="4" id="KW-0862">Zinc</keyword>
<dbReference type="InterPro" id="IPR001952">
    <property type="entry name" value="Alkaline_phosphatase"/>
</dbReference>
<dbReference type="GO" id="GO:0003677">
    <property type="term" value="F:DNA binding"/>
    <property type="evidence" value="ECO:0007669"/>
    <property type="project" value="InterPro"/>
</dbReference>
<protein>
    <recommendedName>
        <fullName evidence="1">alkaline phosphatase</fullName>
        <ecNumber evidence="1">3.1.3.1</ecNumber>
    </recommendedName>
</protein>
<feature type="domain" description="Xylanolytic transcriptional activator regulatory" evidence="8">
    <location>
        <begin position="716"/>
        <end position="892"/>
    </location>
</feature>
<feature type="binding site" evidence="4">
    <location>
        <position position="440"/>
    </location>
    <ligand>
        <name>Mg(2+)</name>
        <dbReference type="ChEBI" id="CHEBI:18420"/>
    </ligand>
</feature>
<evidence type="ECO:0000256" key="3">
    <source>
        <dbReference type="PIRSR" id="PIRSR601952-1"/>
    </source>
</evidence>
<dbReference type="PANTHER" id="PTHR11596:SF72">
    <property type="entry name" value="ALKALINE PHOSPHATASE"/>
    <property type="match status" value="1"/>
</dbReference>
<keyword evidence="7" id="KW-0732">Signal</keyword>
<dbReference type="Pfam" id="PF00245">
    <property type="entry name" value="Alk_phosphatase"/>
    <property type="match status" value="1"/>
</dbReference>
<evidence type="ECO:0000256" key="1">
    <source>
        <dbReference type="ARBA" id="ARBA00012647"/>
    </source>
</evidence>
<gene>
    <name evidence="9" type="ORF">PV10_04319</name>
</gene>
<feature type="chain" id="PRO_5002251089" description="alkaline phosphatase" evidence="7">
    <location>
        <begin position="23"/>
        <end position="1094"/>
    </location>
</feature>
<feature type="binding site" evidence="4">
    <location>
        <position position="449"/>
    </location>
    <ligand>
        <name>Zn(2+)</name>
        <dbReference type="ChEBI" id="CHEBI:29105"/>
        <label>2</label>
    </ligand>
</feature>
<dbReference type="CDD" id="cd16012">
    <property type="entry name" value="ALP"/>
    <property type="match status" value="1"/>
</dbReference>
<dbReference type="VEuPathDB" id="FungiDB:PV10_04319"/>
<keyword evidence="4" id="KW-0479">Metal-binding</keyword>
<dbReference type="GeneID" id="27322164"/>
<sequence length="1094" mass="121915">MRTQLCMKKLLLLGAFSAQCSATAFHRLGACPTLGCILPPDQADFLPGQYFDIRLEVHAPQNGSERVPYEEPDSNFTFTIAKDGGNAVPAAEFFSVEEPRLENWNFTWYEDLYAEAAKTPSLVKVAAKAYRRVVLYEPGQYIATLSYQNGSETVANWTVRDIAPIQRAKNVILFIGDGMTTNMITAARLLGHHSINGKYQTTLALDKFPVLGHQMTHSIDSFITDSANSATALYSGHKTTVNALGVYVDSSKSPADDPKIESIAEIFHRLRGGGVGIVSTAFIADATPAALTAHTRDRGQYGPVVDSFLNGITNYTWTNWTGPDVLFGGGAEQFYPNSRSFQGKDYYEEFANKDYTVVLNNTALQASDNSSKHLGIFSVSNMAKWLDRNVYPENVDKPKTAPDGSNSSATDQPGLKEMTLKAVEILHNRHPEAGFFLMSEAASIDKQMHVLDYDRALGELLELDDTVKATLAYLEEIGELDDTLVVVTADHGHGFDVMGSVDTKWLNEKEDPRDKREAIGVYEQSGLSAYLIANSSAPVGSDQNLVYGPGVHFPANWDPRYTFYQGVTANPDRRENYQVHKNGPRVPALNITGFDSDDFYVNYVDAVTGFVINGTLPVSADQGVHSLTDVPVFSQGPCQELLGGVYNSIDIFYYLSECLDYEIECTNNRPVLKRGRKPRTPQTKDVEIPRIRTPIETPSYMSLDVIWRLLRIYRDTMYQCYYPFLPENDLLVRWSSGIPDPSTPSYLLLMALCAVSSQTAAFNAVFDDSLLGECGVPDSHLYFSEAVSRIPAHFPQSQNLDYLRSFGLLSVYSLQRSDTNDLHRYLGMYHALVAQHGFHDEARWPRDISIGEIDERRRLFWCVYRLEIHSACVFGHVVRLPESQVSVNYPRITPAMDPEAQAWTAGWDYITDLFRLLEYAIFSLRASKTRKAVLAVFCDRPSPTTLLDSLTRLKANKPRSIFDSPDDSSHFQTNRCRYMAVQITCTETLVTILGLLYCQAPAGEVMSLAETFLQELSQAPLIMFKVASGQIVHQLLGVGHMICNVSRYDNGQYVPEAKRLITFIGDLVQNLEHDIPSAAAAAERLLKLAENTSM</sequence>
<comment type="cofactor">
    <cofactor evidence="4">
        <name>Mg(2+)</name>
        <dbReference type="ChEBI" id="CHEBI:18420"/>
    </cofactor>
    <text evidence="4">Binds 1 Mg(2+) ion.</text>
</comment>
<dbReference type="EMBL" id="KN847522">
    <property type="protein sequence ID" value="KIV93075.1"/>
    <property type="molecule type" value="Genomic_DNA"/>
</dbReference>
<evidence type="ECO:0000256" key="5">
    <source>
        <dbReference type="RuleBase" id="RU003946"/>
    </source>
</evidence>
<feature type="active site" description="Phosphoserine intermediate" evidence="3">
    <location>
        <position position="226"/>
    </location>
</feature>
<dbReference type="InterPro" id="IPR007219">
    <property type="entry name" value="XnlR_reg_dom"/>
</dbReference>
<dbReference type="Gene3D" id="3.40.720.10">
    <property type="entry name" value="Alkaline Phosphatase, subunit A"/>
    <property type="match status" value="1"/>
</dbReference>
<evidence type="ECO:0000259" key="8">
    <source>
        <dbReference type="Pfam" id="PF04082"/>
    </source>
</evidence>
<feature type="binding site" evidence="4">
    <location>
        <position position="625"/>
    </location>
    <ligand>
        <name>Zn(2+)</name>
        <dbReference type="ChEBI" id="CHEBI:29105"/>
        <label>2</label>
    </ligand>
</feature>
<feature type="binding site" evidence="4">
    <location>
        <position position="445"/>
    </location>
    <ligand>
        <name>Zn(2+)</name>
        <dbReference type="ChEBI" id="CHEBI:29105"/>
        <label>2</label>
    </ligand>
</feature>
<dbReference type="GO" id="GO:0008270">
    <property type="term" value="F:zinc ion binding"/>
    <property type="evidence" value="ECO:0007669"/>
    <property type="project" value="InterPro"/>
</dbReference>
<feature type="region of interest" description="Disordered" evidence="6">
    <location>
        <begin position="393"/>
        <end position="414"/>
    </location>
</feature>
<evidence type="ECO:0000313" key="10">
    <source>
        <dbReference type="Proteomes" id="UP000054302"/>
    </source>
</evidence>
<dbReference type="SMART" id="SM00098">
    <property type="entry name" value="alkPPc"/>
    <property type="match status" value="1"/>
</dbReference>
<feature type="binding site" evidence="4">
    <location>
        <position position="285"/>
    </location>
    <ligand>
        <name>Mg(2+)</name>
        <dbReference type="ChEBI" id="CHEBI:18420"/>
    </ligand>
</feature>
<dbReference type="Pfam" id="PF04082">
    <property type="entry name" value="Fungal_trans"/>
    <property type="match status" value="1"/>
</dbReference>
<evidence type="ECO:0000256" key="2">
    <source>
        <dbReference type="ARBA" id="ARBA00023242"/>
    </source>
</evidence>
<evidence type="ECO:0000256" key="4">
    <source>
        <dbReference type="PIRSR" id="PIRSR601952-2"/>
    </source>
</evidence>
<organism evidence="9 10">
    <name type="scientific">Exophiala mesophila</name>
    <name type="common">Black yeast-like fungus</name>
    <dbReference type="NCBI Taxonomy" id="212818"/>
    <lineage>
        <taxon>Eukaryota</taxon>
        <taxon>Fungi</taxon>
        <taxon>Dikarya</taxon>
        <taxon>Ascomycota</taxon>
        <taxon>Pezizomycotina</taxon>
        <taxon>Eurotiomycetes</taxon>
        <taxon>Chaetothyriomycetidae</taxon>
        <taxon>Chaetothyriales</taxon>
        <taxon>Herpotrichiellaceae</taxon>
        <taxon>Exophiala</taxon>
    </lineage>
</organism>
<dbReference type="PANTHER" id="PTHR11596">
    <property type="entry name" value="ALKALINE PHOSPHATASE"/>
    <property type="match status" value="1"/>
</dbReference>
<name>A0A0D1WUW8_EXOME</name>
<proteinExistence type="inferred from homology"/>
<dbReference type="GO" id="GO:0004035">
    <property type="term" value="F:alkaline phosphatase activity"/>
    <property type="evidence" value="ECO:0007669"/>
    <property type="project" value="UniProtKB-EC"/>
</dbReference>
<dbReference type="STRING" id="212818.A0A0D1WUW8"/>
<dbReference type="HOGENOM" id="CLU_284131_0_0_1"/>
<accession>A0A0D1WUW8</accession>
<dbReference type="RefSeq" id="XP_016224649.1">
    <property type="nucleotide sequence ID" value="XM_016368861.1"/>
</dbReference>
<feature type="binding site" evidence="4">
    <location>
        <position position="490"/>
    </location>
    <ligand>
        <name>Zn(2+)</name>
        <dbReference type="ChEBI" id="CHEBI:29105"/>
        <label>2</label>
    </ligand>
</feature>
<evidence type="ECO:0000256" key="7">
    <source>
        <dbReference type="SAM" id="SignalP"/>
    </source>
</evidence>
<dbReference type="GO" id="GO:0006351">
    <property type="term" value="P:DNA-templated transcription"/>
    <property type="evidence" value="ECO:0007669"/>
    <property type="project" value="InterPro"/>
</dbReference>
<comment type="cofactor">
    <cofactor evidence="4">
        <name>Zn(2+)</name>
        <dbReference type="ChEBI" id="CHEBI:29105"/>
    </cofactor>
    <text evidence="4">Binds 2 Zn(2+) ions.</text>
</comment>
<feature type="binding site" evidence="4">
    <location>
        <position position="177"/>
    </location>
    <ligand>
        <name>Mg(2+)</name>
        <dbReference type="ChEBI" id="CHEBI:18420"/>
    </ligand>
</feature>
<dbReference type="EC" id="3.1.3.1" evidence="1"/>
<dbReference type="Proteomes" id="UP000054302">
    <property type="component" value="Unassembled WGS sequence"/>
</dbReference>
<feature type="binding site" evidence="4">
    <location>
        <position position="491"/>
    </location>
    <ligand>
        <name>Zn(2+)</name>
        <dbReference type="ChEBI" id="CHEBI:29105"/>
        <label>2</label>
    </ligand>
</feature>
<dbReference type="InterPro" id="IPR017850">
    <property type="entry name" value="Alkaline_phosphatase_core_sf"/>
</dbReference>
<reference evidence="9 10" key="1">
    <citation type="submission" date="2015-01" db="EMBL/GenBank/DDBJ databases">
        <title>The Genome Sequence of Exophiala mesophila CBS40295.</title>
        <authorList>
            <consortium name="The Broad Institute Genomics Platform"/>
            <person name="Cuomo C."/>
            <person name="de Hoog S."/>
            <person name="Gorbushina A."/>
            <person name="Stielow B."/>
            <person name="Teixiera M."/>
            <person name="Abouelleil A."/>
            <person name="Chapman S.B."/>
            <person name="Priest M."/>
            <person name="Young S.K."/>
            <person name="Wortman J."/>
            <person name="Nusbaum C."/>
            <person name="Birren B."/>
        </authorList>
    </citation>
    <scope>NUCLEOTIDE SEQUENCE [LARGE SCALE GENOMIC DNA]</scope>
    <source>
        <strain evidence="9 10">CBS 40295</strain>
    </source>
</reference>
<evidence type="ECO:0000313" key="9">
    <source>
        <dbReference type="EMBL" id="KIV93075.1"/>
    </source>
</evidence>
<keyword evidence="2" id="KW-0539">Nucleus</keyword>
<dbReference type="PRINTS" id="PR00113">
    <property type="entry name" value="ALKPHPHTASE"/>
</dbReference>
<feature type="signal peptide" evidence="7">
    <location>
        <begin position="1"/>
        <end position="22"/>
    </location>
</feature>
<dbReference type="OrthoDB" id="5818554at2759"/>
<comment type="similarity">
    <text evidence="5">Belongs to the alkaline phosphatase family.</text>
</comment>
<keyword evidence="4" id="KW-0460">Magnesium</keyword>
<keyword evidence="10" id="KW-1185">Reference proteome</keyword>